<evidence type="ECO:0000256" key="3">
    <source>
        <dbReference type="ARBA" id="ARBA00022801"/>
    </source>
</evidence>
<evidence type="ECO:0000256" key="2">
    <source>
        <dbReference type="ARBA" id="ARBA00022741"/>
    </source>
</evidence>
<evidence type="ECO:0000256" key="9">
    <source>
        <dbReference type="ARBA" id="ARBA00034808"/>
    </source>
</evidence>
<comment type="similarity">
    <text evidence="1">Belongs to the helicase family. UvrD subfamily.</text>
</comment>
<dbReference type="OrthoDB" id="9810135at2"/>
<feature type="domain" description="UvrD-like helicase C-terminal" evidence="14">
    <location>
        <begin position="281"/>
        <end position="560"/>
    </location>
</feature>
<evidence type="ECO:0000256" key="1">
    <source>
        <dbReference type="ARBA" id="ARBA00009922"/>
    </source>
</evidence>
<feature type="binding site" evidence="12">
    <location>
        <begin position="28"/>
        <end position="35"/>
    </location>
    <ligand>
        <name>ATP</name>
        <dbReference type="ChEBI" id="CHEBI:30616"/>
    </ligand>
</feature>
<dbReference type="CDD" id="cd17932">
    <property type="entry name" value="DEXQc_UvrD"/>
    <property type="match status" value="1"/>
</dbReference>
<evidence type="ECO:0000259" key="13">
    <source>
        <dbReference type="PROSITE" id="PS51198"/>
    </source>
</evidence>
<dbReference type="PANTHER" id="PTHR11070:SF2">
    <property type="entry name" value="ATP-DEPENDENT DNA HELICASE SRS2"/>
    <property type="match status" value="1"/>
</dbReference>
<dbReference type="Gene3D" id="3.40.50.300">
    <property type="entry name" value="P-loop containing nucleotide triphosphate hydrolases"/>
    <property type="match status" value="2"/>
</dbReference>
<keyword evidence="4 12" id="KW-0347">Helicase</keyword>
<evidence type="ECO:0000256" key="7">
    <source>
        <dbReference type="ARBA" id="ARBA00023235"/>
    </source>
</evidence>
<comment type="catalytic activity">
    <reaction evidence="11">
        <text>ATP + H2O = ADP + phosphate + H(+)</text>
        <dbReference type="Rhea" id="RHEA:13065"/>
        <dbReference type="ChEBI" id="CHEBI:15377"/>
        <dbReference type="ChEBI" id="CHEBI:15378"/>
        <dbReference type="ChEBI" id="CHEBI:30616"/>
        <dbReference type="ChEBI" id="CHEBI:43474"/>
        <dbReference type="ChEBI" id="CHEBI:456216"/>
        <dbReference type="EC" id="5.6.2.4"/>
    </reaction>
</comment>
<organism evidence="15 16">
    <name type="scientific">Terrimicrobium sacchariphilum</name>
    <dbReference type="NCBI Taxonomy" id="690879"/>
    <lineage>
        <taxon>Bacteria</taxon>
        <taxon>Pseudomonadati</taxon>
        <taxon>Verrucomicrobiota</taxon>
        <taxon>Terrimicrobiia</taxon>
        <taxon>Terrimicrobiales</taxon>
        <taxon>Terrimicrobiaceae</taxon>
        <taxon>Terrimicrobium</taxon>
    </lineage>
</organism>
<dbReference type="InParanoid" id="A0A146G3L2"/>
<name>A0A146G3L2_TERSA</name>
<gene>
    <name evidence="15" type="ORF">TSACC_2460</name>
</gene>
<keyword evidence="16" id="KW-1185">Reference proteome</keyword>
<dbReference type="FunCoup" id="A0A146G3L2">
    <property type="interactions" value="174"/>
</dbReference>
<sequence>MSKFRFFDLNPEQQDAASHEHGPLLILAGAGTGKTRTITARIAWLISQGVDPAKIMAVTFTNKAAREMKDRIAGMVDPDQAKAVTASTFHALCVRILRGDANRLGYKNNFSIFDEGDQTGLIKKVITRVCAKDEKIDHNLAKSLISKAKNSGLNASTDENSLAGAVYRRYQEELHSLNAMDFDDLLVQAVKLMEEHPEVRDKWRARIEQLMVDEFQDTNGLQLRMVGLLASGDPPNVCVVGDDDQSIYGWRGADVSNILEFERHFPNPKVIRLEQNYRSTNAILGAANRLIRNNPRRRGKNLWSPQQGGEPVRIIAVPDDRKEAEFIVEEIAAHRRSQNLPWEHFAIIYRMNAQSRLLEENLRKHKIPYRLVGGKSFFERREIKDIMAYMTALLNPSDDQSLLRIINTPPRGIGATTVELALSHSVEHRQSLYEALRHDLFLETCTRKAADAIKRFTDELEETRIRVSTPGAPIAEIISTLIENCDYMEDMKRTCKTPDEAMNREENVREMIRALDEYQKRSKDGLQGYLDEVSLDREREEDKAETALGVTLITMHAAKGLEFPHVHLIGVEDGFLPHDRSKAEGTVDEERRLFYVGITRAMKSLIITWCRARVKFGSPMHCLPSPFLQEIKGEHVEEETYEEIMSRPMGEEDIMAQFAKLRAQLSG</sequence>
<dbReference type="Gene3D" id="1.10.486.10">
    <property type="entry name" value="PCRA, domain 4"/>
    <property type="match status" value="1"/>
</dbReference>
<dbReference type="PROSITE" id="PS51198">
    <property type="entry name" value="UVRD_HELICASE_ATP_BIND"/>
    <property type="match status" value="1"/>
</dbReference>
<keyword evidence="5 12" id="KW-0067">ATP-binding</keyword>
<dbReference type="SUPFAM" id="SSF52540">
    <property type="entry name" value="P-loop containing nucleoside triphosphate hydrolases"/>
    <property type="match status" value="1"/>
</dbReference>
<keyword evidence="6" id="KW-0238">DNA-binding</keyword>
<reference evidence="16" key="1">
    <citation type="journal article" date="2017" name="Genome Announc.">
        <title>Draft Genome Sequence of Terrimicrobium sacchariphilum NM-5T, a Facultative Anaerobic Soil Bacterium of the Class Spartobacteria.</title>
        <authorList>
            <person name="Qiu Y.L."/>
            <person name="Tourlousse D.M."/>
            <person name="Matsuura N."/>
            <person name="Ohashi A."/>
            <person name="Sekiguchi Y."/>
        </authorList>
    </citation>
    <scope>NUCLEOTIDE SEQUENCE [LARGE SCALE GENOMIC DNA]</scope>
    <source>
        <strain evidence="16">NM-5</strain>
    </source>
</reference>
<feature type="domain" description="UvrD-like helicase ATP-binding" evidence="13">
    <location>
        <begin position="7"/>
        <end position="280"/>
    </location>
</feature>
<evidence type="ECO:0000313" key="15">
    <source>
        <dbReference type="EMBL" id="GAT32063.1"/>
    </source>
</evidence>
<evidence type="ECO:0000313" key="16">
    <source>
        <dbReference type="Proteomes" id="UP000076023"/>
    </source>
</evidence>
<dbReference type="EMBL" id="BDCO01000002">
    <property type="protein sequence ID" value="GAT32063.1"/>
    <property type="molecule type" value="Genomic_DNA"/>
</dbReference>
<dbReference type="CDD" id="cd18807">
    <property type="entry name" value="SF1_C_UvrD"/>
    <property type="match status" value="1"/>
</dbReference>
<dbReference type="InterPro" id="IPR000212">
    <property type="entry name" value="DNA_helicase_UvrD/REP"/>
</dbReference>
<evidence type="ECO:0000256" key="12">
    <source>
        <dbReference type="PROSITE-ProRule" id="PRU00560"/>
    </source>
</evidence>
<dbReference type="RefSeq" id="WP_075077917.1">
    <property type="nucleotide sequence ID" value="NZ_BDCO01000002.1"/>
</dbReference>
<comment type="catalytic activity">
    <reaction evidence="8">
        <text>Couples ATP hydrolysis with the unwinding of duplex DNA by translocating in the 3'-5' direction.</text>
        <dbReference type="EC" id="5.6.2.4"/>
    </reaction>
</comment>
<evidence type="ECO:0000256" key="4">
    <source>
        <dbReference type="ARBA" id="ARBA00022806"/>
    </source>
</evidence>
<dbReference type="STRING" id="690879.TSACC_2460"/>
<dbReference type="GO" id="GO:0000725">
    <property type="term" value="P:recombinational repair"/>
    <property type="evidence" value="ECO:0007669"/>
    <property type="project" value="TreeGrafter"/>
</dbReference>
<dbReference type="Pfam" id="PF00580">
    <property type="entry name" value="UvrD-helicase"/>
    <property type="match status" value="1"/>
</dbReference>
<dbReference type="GO" id="GO:0016887">
    <property type="term" value="F:ATP hydrolysis activity"/>
    <property type="evidence" value="ECO:0007669"/>
    <property type="project" value="RHEA"/>
</dbReference>
<dbReference type="GO" id="GO:0043138">
    <property type="term" value="F:3'-5' DNA helicase activity"/>
    <property type="evidence" value="ECO:0007669"/>
    <property type="project" value="UniProtKB-EC"/>
</dbReference>
<evidence type="ECO:0000256" key="5">
    <source>
        <dbReference type="ARBA" id="ARBA00022840"/>
    </source>
</evidence>
<dbReference type="GO" id="GO:0005524">
    <property type="term" value="F:ATP binding"/>
    <property type="evidence" value="ECO:0007669"/>
    <property type="project" value="UniProtKB-UniRule"/>
</dbReference>
<keyword evidence="7" id="KW-0413">Isomerase</keyword>
<dbReference type="GO" id="GO:0003677">
    <property type="term" value="F:DNA binding"/>
    <property type="evidence" value="ECO:0007669"/>
    <property type="project" value="UniProtKB-KW"/>
</dbReference>
<evidence type="ECO:0000256" key="6">
    <source>
        <dbReference type="ARBA" id="ARBA00023125"/>
    </source>
</evidence>
<evidence type="ECO:0000256" key="10">
    <source>
        <dbReference type="ARBA" id="ARBA00034923"/>
    </source>
</evidence>
<proteinExistence type="inferred from homology"/>
<comment type="caution">
    <text evidence="15">The sequence shown here is derived from an EMBL/GenBank/DDBJ whole genome shotgun (WGS) entry which is preliminary data.</text>
</comment>
<dbReference type="PROSITE" id="PS51217">
    <property type="entry name" value="UVRD_HELICASE_CTER"/>
    <property type="match status" value="1"/>
</dbReference>
<evidence type="ECO:0000256" key="11">
    <source>
        <dbReference type="ARBA" id="ARBA00048988"/>
    </source>
</evidence>
<protein>
    <recommendedName>
        <fullName evidence="9">DNA 3'-5' helicase</fullName>
        <ecNumber evidence="9">5.6.2.4</ecNumber>
    </recommendedName>
    <alternativeName>
        <fullName evidence="10">DNA 3'-5' helicase II</fullName>
    </alternativeName>
</protein>
<dbReference type="EC" id="5.6.2.4" evidence="9"/>
<keyword evidence="2 12" id="KW-0547">Nucleotide-binding</keyword>
<dbReference type="Gene3D" id="1.10.10.160">
    <property type="match status" value="1"/>
</dbReference>
<dbReference type="Pfam" id="PF13361">
    <property type="entry name" value="UvrD_C"/>
    <property type="match status" value="1"/>
</dbReference>
<dbReference type="InterPro" id="IPR014017">
    <property type="entry name" value="DNA_helicase_UvrD-like_C"/>
</dbReference>
<dbReference type="InterPro" id="IPR027417">
    <property type="entry name" value="P-loop_NTPase"/>
</dbReference>
<evidence type="ECO:0000256" key="8">
    <source>
        <dbReference type="ARBA" id="ARBA00034617"/>
    </source>
</evidence>
<dbReference type="InterPro" id="IPR013986">
    <property type="entry name" value="DExx_box_DNA_helicase_dom_sf"/>
</dbReference>
<dbReference type="GO" id="GO:0005829">
    <property type="term" value="C:cytosol"/>
    <property type="evidence" value="ECO:0007669"/>
    <property type="project" value="TreeGrafter"/>
</dbReference>
<accession>A0A146G3L2</accession>
<dbReference type="PANTHER" id="PTHR11070">
    <property type="entry name" value="UVRD / RECB / PCRA DNA HELICASE FAMILY MEMBER"/>
    <property type="match status" value="1"/>
</dbReference>
<dbReference type="AlphaFoldDB" id="A0A146G3L2"/>
<dbReference type="Proteomes" id="UP000076023">
    <property type="component" value="Unassembled WGS sequence"/>
</dbReference>
<dbReference type="InterPro" id="IPR014016">
    <property type="entry name" value="UvrD-like_ATP-bd"/>
</dbReference>
<keyword evidence="3 12" id="KW-0378">Hydrolase</keyword>
<evidence type="ECO:0000259" key="14">
    <source>
        <dbReference type="PROSITE" id="PS51217"/>
    </source>
</evidence>